<reference evidence="4" key="1">
    <citation type="submission" date="2016-11" db="UniProtKB">
        <authorList>
            <consortium name="WormBaseParasite"/>
        </authorList>
    </citation>
    <scope>IDENTIFICATION</scope>
</reference>
<evidence type="ECO:0000313" key="4">
    <source>
        <dbReference type="WBParaSite" id="L893_g5599.t1"/>
    </source>
</evidence>
<evidence type="ECO:0000256" key="1">
    <source>
        <dbReference type="SAM" id="Coils"/>
    </source>
</evidence>
<sequence length="430" mass="50564">MDSKPSLRQSANAFLADRFTDEFNELKADEFNYSFDCSVDGLDRYLYALKSKVHLLFTTESFLEVSGLSKKQWFKCFLENCKNVKADAILEMAKQHDNDELRIDICGYTLLNKQLREKKEALTVRKDELKTCCKNLQRFYKLVMDSKQCTEERDICEVDQKVLELFKKCVLALLDDAYCDDTYFNGKSLEFRLKQKLQAFCGYEDSEDEMNSTDTEPSDEAMIMMYQLFIDKCTKNFTIKQRTQILNDLIEEFNKLKEEHESLLKDDELKDKTAAARMKVNWLSTKCQQQLYEASYTAVYDMLLKCRKQDIFSVGLKKMRDYVEEQYPKLSKSESPDSQLMYNDDFTQKHRSSEEQKISNLAKDVWERNTRQHHISTSEPFEEMPSTERLSYADCAKPKRALKRALKRTAKEKTLLNRDTGNHKKIRLEG</sequence>
<dbReference type="AlphaFoldDB" id="A0A1I8AG46"/>
<evidence type="ECO:0000313" key="3">
    <source>
        <dbReference type="Proteomes" id="UP000095287"/>
    </source>
</evidence>
<proteinExistence type="predicted"/>
<evidence type="ECO:0000256" key="2">
    <source>
        <dbReference type="SAM" id="MobiDB-lite"/>
    </source>
</evidence>
<protein>
    <submittedName>
        <fullName evidence="4">Death domain-associated protein 6</fullName>
    </submittedName>
</protein>
<feature type="region of interest" description="Disordered" evidence="2">
    <location>
        <begin position="370"/>
        <end position="389"/>
    </location>
</feature>
<keyword evidence="3" id="KW-1185">Reference proteome</keyword>
<feature type="coiled-coil region" evidence="1">
    <location>
        <begin position="239"/>
        <end position="270"/>
    </location>
</feature>
<feature type="region of interest" description="Disordered" evidence="2">
    <location>
        <begin position="410"/>
        <end position="430"/>
    </location>
</feature>
<organism evidence="3 4">
    <name type="scientific">Steinernema glaseri</name>
    <dbReference type="NCBI Taxonomy" id="37863"/>
    <lineage>
        <taxon>Eukaryota</taxon>
        <taxon>Metazoa</taxon>
        <taxon>Ecdysozoa</taxon>
        <taxon>Nematoda</taxon>
        <taxon>Chromadorea</taxon>
        <taxon>Rhabditida</taxon>
        <taxon>Tylenchina</taxon>
        <taxon>Panagrolaimomorpha</taxon>
        <taxon>Strongyloidoidea</taxon>
        <taxon>Steinernematidae</taxon>
        <taxon>Steinernema</taxon>
    </lineage>
</organism>
<accession>A0A1I8AG46</accession>
<dbReference type="Proteomes" id="UP000095287">
    <property type="component" value="Unplaced"/>
</dbReference>
<keyword evidence="1" id="KW-0175">Coiled coil</keyword>
<name>A0A1I8AG46_9BILA</name>
<dbReference type="WBParaSite" id="L893_g5599.t1">
    <property type="protein sequence ID" value="L893_g5599.t1"/>
    <property type="gene ID" value="L893_g5599"/>
</dbReference>